<organism evidence="5">
    <name type="scientific">Kwoniella bestiolae CBS 10118</name>
    <dbReference type="NCBI Taxonomy" id="1296100"/>
    <lineage>
        <taxon>Eukaryota</taxon>
        <taxon>Fungi</taxon>
        <taxon>Dikarya</taxon>
        <taxon>Basidiomycota</taxon>
        <taxon>Agaricomycotina</taxon>
        <taxon>Tremellomycetes</taxon>
        <taxon>Tremellales</taxon>
        <taxon>Cryptococcaceae</taxon>
        <taxon>Kwoniella</taxon>
    </lineage>
</organism>
<keyword evidence="7" id="KW-1185">Reference proteome</keyword>
<feature type="region of interest" description="Disordered" evidence="3">
    <location>
        <begin position="118"/>
        <end position="144"/>
    </location>
</feature>
<dbReference type="InterPro" id="IPR016024">
    <property type="entry name" value="ARM-type_fold"/>
</dbReference>
<dbReference type="InterPro" id="IPR033133">
    <property type="entry name" value="PUM-HD"/>
</dbReference>
<dbReference type="Gene3D" id="1.25.10.10">
    <property type="entry name" value="Leucine-rich Repeat Variant"/>
    <property type="match status" value="1"/>
</dbReference>
<gene>
    <name evidence="5" type="ORF">I302_07842</name>
    <name evidence="6" type="ORF">I302_108706</name>
</gene>
<evidence type="ECO:0000256" key="1">
    <source>
        <dbReference type="ARBA" id="ARBA00022737"/>
    </source>
</evidence>
<dbReference type="InterPro" id="IPR011989">
    <property type="entry name" value="ARM-like"/>
</dbReference>
<dbReference type="GO" id="GO:0005737">
    <property type="term" value="C:cytoplasm"/>
    <property type="evidence" value="ECO:0007669"/>
    <property type="project" value="TreeGrafter"/>
</dbReference>
<reference evidence="5" key="1">
    <citation type="submission" date="2013-07" db="EMBL/GenBank/DDBJ databases">
        <title>The Genome Sequence of Cryptococcus bestiolae CBS10118.</title>
        <authorList>
            <consortium name="The Broad Institute Genome Sequencing Platform"/>
            <person name="Cuomo C."/>
            <person name="Litvintseva A."/>
            <person name="Chen Y."/>
            <person name="Heitman J."/>
            <person name="Sun S."/>
            <person name="Springer D."/>
            <person name="Dromer F."/>
            <person name="Young S.K."/>
            <person name="Zeng Q."/>
            <person name="Gargeya S."/>
            <person name="Fitzgerald M."/>
            <person name="Abouelleil A."/>
            <person name="Alvarado L."/>
            <person name="Berlin A.M."/>
            <person name="Chapman S.B."/>
            <person name="Dewar J."/>
            <person name="Goldberg J."/>
            <person name="Griggs A."/>
            <person name="Gujja S."/>
            <person name="Hansen M."/>
            <person name="Howarth C."/>
            <person name="Imamovic A."/>
            <person name="Larimer J."/>
            <person name="McCowan C."/>
            <person name="Murphy C."/>
            <person name="Pearson M."/>
            <person name="Priest M."/>
            <person name="Roberts A."/>
            <person name="Saif S."/>
            <person name="Shea T."/>
            <person name="Sykes S."/>
            <person name="Wortman J."/>
            <person name="Nusbaum C."/>
            <person name="Birren B."/>
        </authorList>
    </citation>
    <scope>NUCLEOTIDE SEQUENCE [LARGE SCALE GENOMIC DNA]</scope>
    <source>
        <strain evidence="5">CBS 10118</strain>
    </source>
</reference>
<dbReference type="SMART" id="SM00025">
    <property type="entry name" value="Pumilio"/>
    <property type="match status" value="4"/>
</dbReference>
<reference evidence="6" key="2">
    <citation type="submission" date="2013-07" db="EMBL/GenBank/DDBJ databases">
        <authorList>
            <consortium name="The Broad Institute Genome Sequencing Platform"/>
            <person name="Cuomo C."/>
            <person name="Litvintseva A."/>
            <person name="Chen Y."/>
            <person name="Heitman J."/>
            <person name="Sun S."/>
            <person name="Springer D."/>
            <person name="Dromer F."/>
            <person name="Young S.K."/>
            <person name="Zeng Q."/>
            <person name="Gargeya S."/>
            <person name="Fitzgerald M."/>
            <person name="Abouelleil A."/>
            <person name="Alvarado L."/>
            <person name="Berlin A.M."/>
            <person name="Chapman S.B."/>
            <person name="Dewar J."/>
            <person name="Goldberg J."/>
            <person name="Griggs A."/>
            <person name="Gujja S."/>
            <person name="Hansen M."/>
            <person name="Howarth C."/>
            <person name="Imamovic A."/>
            <person name="Larimer J."/>
            <person name="McCowan C."/>
            <person name="Murphy C."/>
            <person name="Pearson M."/>
            <person name="Priest M."/>
            <person name="Roberts A."/>
            <person name="Saif S."/>
            <person name="Shea T."/>
            <person name="Sykes S."/>
            <person name="Wortman J."/>
            <person name="Nusbaum C."/>
            <person name="Birren B."/>
        </authorList>
    </citation>
    <scope>NUCLEOTIDE SEQUENCE</scope>
    <source>
        <strain evidence="6">CBS 10118</strain>
    </source>
</reference>
<accession>A0A1B9FTU2</accession>
<dbReference type="KEGG" id="kbi:30212241"/>
<dbReference type="GO" id="GO:0003730">
    <property type="term" value="F:mRNA 3'-UTR binding"/>
    <property type="evidence" value="ECO:0007669"/>
    <property type="project" value="TreeGrafter"/>
</dbReference>
<dbReference type="GO" id="GO:0010608">
    <property type="term" value="P:post-transcriptional regulation of gene expression"/>
    <property type="evidence" value="ECO:0007669"/>
    <property type="project" value="TreeGrafter"/>
</dbReference>
<evidence type="ECO:0000256" key="2">
    <source>
        <dbReference type="PROSITE-ProRule" id="PRU00317"/>
    </source>
</evidence>
<dbReference type="EMBL" id="KI894025">
    <property type="protein sequence ID" value="OCF22197.1"/>
    <property type="molecule type" value="Genomic_DNA"/>
</dbReference>
<protein>
    <recommendedName>
        <fullName evidence="4">PUM-HD domain-containing protein</fullName>
    </recommendedName>
</protein>
<evidence type="ECO:0000259" key="4">
    <source>
        <dbReference type="PROSITE" id="PS50303"/>
    </source>
</evidence>
<dbReference type="SUPFAM" id="SSF48371">
    <property type="entry name" value="ARM repeat"/>
    <property type="match status" value="1"/>
</dbReference>
<dbReference type="STRING" id="1296100.A0A1B9FTU2"/>
<dbReference type="AlphaFoldDB" id="A0A1B9FTU2"/>
<dbReference type="EMBL" id="CP144548">
    <property type="protein sequence ID" value="WVW86652.1"/>
    <property type="molecule type" value="Genomic_DNA"/>
</dbReference>
<evidence type="ECO:0000313" key="7">
    <source>
        <dbReference type="Proteomes" id="UP000092730"/>
    </source>
</evidence>
<feature type="region of interest" description="Disordered" evidence="3">
    <location>
        <begin position="1"/>
        <end position="50"/>
    </location>
</feature>
<reference evidence="6" key="4">
    <citation type="submission" date="2024-02" db="EMBL/GenBank/DDBJ databases">
        <title>Comparative genomics of Cryptococcus and Kwoniella reveals pathogenesis evolution and contrasting modes of karyotype evolution via chromosome fusion or intercentromeric recombination.</title>
        <authorList>
            <person name="Coelho M.A."/>
            <person name="David-Palma M."/>
            <person name="Shea T."/>
            <person name="Bowers K."/>
            <person name="McGinley-Smith S."/>
            <person name="Mohammad A.W."/>
            <person name="Gnirke A."/>
            <person name="Yurkov A.M."/>
            <person name="Nowrousian M."/>
            <person name="Sun S."/>
            <person name="Cuomo C.A."/>
            <person name="Heitman J."/>
        </authorList>
    </citation>
    <scope>NUCLEOTIDE SEQUENCE</scope>
    <source>
        <strain evidence="6">CBS 10118</strain>
    </source>
</reference>
<reference evidence="5" key="3">
    <citation type="submission" date="2014-01" db="EMBL/GenBank/DDBJ databases">
        <title>Evolution of pathogenesis and genome organization in the Tremellales.</title>
        <authorList>
            <person name="Cuomo C."/>
            <person name="Litvintseva A."/>
            <person name="Heitman J."/>
            <person name="Chen Y."/>
            <person name="Sun S."/>
            <person name="Springer D."/>
            <person name="Dromer F."/>
            <person name="Young S."/>
            <person name="Zeng Q."/>
            <person name="Chapman S."/>
            <person name="Gujja S."/>
            <person name="Saif S."/>
            <person name="Birren B."/>
        </authorList>
    </citation>
    <scope>NUCLEOTIDE SEQUENCE</scope>
    <source>
        <strain evidence="5">CBS 10118</strain>
    </source>
</reference>
<dbReference type="PROSITE" id="PS50303">
    <property type="entry name" value="PUM_HD"/>
    <property type="match status" value="1"/>
</dbReference>
<dbReference type="OrthoDB" id="668540at2759"/>
<sequence>MSFHPFNTSPWTPPTSQPSSTSIEGPLTVSRHTTPRDTPPSGSVSPVVATPALPSEPALWSDRYRSLSASNIGGMGQGQTLGAGYGEQRRVLGDLPPQSNQVSPHALASPFMPGVNNGAWGPPVPTRPSHHGHGQQRNQNHRSISLQERLAIAEEKIRELTMENQKLRERNAYPAYTNQSTAYTSPPVSSRSSMVFDNINPSFATVGYGQVAGLGLQRFEDPETCYETSRFVHVGEDQLDKANYSPPPHLVVPILQGTFNFADMPIEYIRPIVWIIAHRIPKSSSESSGLKAAVNALASRLGLPRNTDPTGILVRSIIEGAKPLCFTSCGNYLCQQLLERCGMVDKMAFIREIQEDIVPIASDKFGTHVLCKAILTKELEEPISDALIKFGIFESMKTGARRLWREYLEKCRQGRQFEIFTKINEEMVGRWSDLTCINEHGSIAVQQVFEVFGSQELMEPCFAEILADIARISNNQFGHFAITKLIGYPQLYRRTCEAILTSYPPVAVTHHGVNFAKIALTEGGRGSIVKYVEAICSHDDGRTPGIVAIATSSIGKAHLTFVLSCLTPAEHVRVRQTCRAYSTTLRNSQSGNDLLRSLGLMHAVGVRHRAGSG</sequence>
<keyword evidence="1" id="KW-0677">Repeat</keyword>
<evidence type="ECO:0000313" key="6">
    <source>
        <dbReference type="EMBL" id="WVW86652.1"/>
    </source>
</evidence>
<evidence type="ECO:0000313" key="5">
    <source>
        <dbReference type="EMBL" id="OCF22197.1"/>
    </source>
</evidence>
<evidence type="ECO:0000256" key="3">
    <source>
        <dbReference type="SAM" id="MobiDB-lite"/>
    </source>
</evidence>
<dbReference type="InterPro" id="IPR001313">
    <property type="entry name" value="Pumilio_RNA-bd_rpt"/>
</dbReference>
<dbReference type="Proteomes" id="UP000092730">
    <property type="component" value="Chromosome 8"/>
</dbReference>
<dbReference type="VEuPathDB" id="FungiDB:I302_07842"/>
<feature type="repeat" description="Pumilio" evidence="2">
    <location>
        <begin position="352"/>
        <end position="389"/>
    </location>
</feature>
<dbReference type="PANTHER" id="PTHR12537:SF12">
    <property type="entry name" value="MATERNAL PROTEIN PUMILIO"/>
    <property type="match status" value="1"/>
</dbReference>
<name>A0A1B9FTU2_9TREE</name>
<dbReference type="PROSITE" id="PS50302">
    <property type="entry name" value="PUM"/>
    <property type="match status" value="1"/>
</dbReference>
<feature type="domain" description="PUM-HD" evidence="4">
    <location>
        <begin position="250"/>
        <end position="602"/>
    </location>
</feature>
<proteinExistence type="predicted"/>
<dbReference type="GeneID" id="30212241"/>
<dbReference type="PANTHER" id="PTHR12537">
    <property type="entry name" value="RNA BINDING PROTEIN PUMILIO-RELATED"/>
    <property type="match status" value="1"/>
</dbReference>
<dbReference type="RefSeq" id="XP_019043267.1">
    <property type="nucleotide sequence ID" value="XM_019194431.1"/>
</dbReference>